<evidence type="ECO:0000256" key="6">
    <source>
        <dbReference type="ARBA" id="ARBA00022989"/>
    </source>
</evidence>
<dbReference type="FunFam" id="3.90.550.10:FF:000079">
    <property type="entry name" value="Probable glycosyl transferase"/>
    <property type="match status" value="1"/>
</dbReference>
<name>A0A078MRM3_9MICC</name>
<evidence type="ECO:0000256" key="9">
    <source>
        <dbReference type="SAM" id="MobiDB-lite"/>
    </source>
</evidence>
<dbReference type="PATRIC" id="fig|1461584.3.peg.1364"/>
<evidence type="ECO:0000256" key="1">
    <source>
        <dbReference type="ARBA" id="ARBA00004651"/>
    </source>
</evidence>
<gene>
    <name evidence="12" type="primary">yfdH</name>
    <name evidence="12" type="ORF">BN1051_01378</name>
</gene>
<dbReference type="InterPro" id="IPR050256">
    <property type="entry name" value="Glycosyltransferase_2"/>
</dbReference>
<protein>
    <recommendedName>
        <fullName evidence="11">Glycosyltransferase 2-like domain-containing protein</fullName>
    </recommendedName>
</protein>
<dbReference type="InterPro" id="IPR029044">
    <property type="entry name" value="Nucleotide-diphossugar_trans"/>
</dbReference>
<keyword evidence="7 10" id="KW-0472">Membrane</keyword>
<evidence type="ECO:0000256" key="10">
    <source>
        <dbReference type="SAM" id="Phobius"/>
    </source>
</evidence>
<proteinExistence type="inferred from homology"/>
<dbReference type="PANTHER" id="PTHR48090">
    <property type="entry name" value="UNDECAPRENYL-PHOSPHATE 4-DEOXY-4-FORMAMIDO-L-ARABINOSE TRANSFERASE-RELATED"/>
    <property type="match status" value="1"/>
</dbReference>
<evidence type="ECO:0000259" key="11">
    <source>
        <dbReference type="Pfam" id="PF00535"/>
    </source>
</evidence>
<evidence type="ECO:0000313" key="12">
    <source>
        <dbReference type="EMBL" id="CEA08042.1"/>
    </source>
</evidence>
<keyword evidence="2" id="KW-1003">Cell membrane</keyword>
<dbReference type="Pfam" id="PF00535">
    <property type="entry name" value="Glycos_transf_2"/>
    <property type="match status" value="1"/>
</dbReference>
<evidence type="ECO:0000256" key="3">
    <source>
        <dbReference type="ARBA" id="ARBA00022676"/>
    </source>
</evidence>
<feature type="region of interest" description="Disordered" evidence="9">
    <location>
        <begin position="1"/>
        <end position="21"/>
    </location>
</feature>
<dbReference type="GO" id="GO:0016757">
    <property type="term" value="F:glycosyltransferase activity"/>
    <property type="evidence" value="ECO:0007669"/>
    <property type="project" value="UniProtKB-KW"/>
</dbReference>
<comment type="subcellular location">
    <subcellularLocation>
        <location evidence="1">Cell membrane</location>
        <topology evidence="1">Multi-pass membrane protein</topology>
    </subcellularLocation>
</comment>
<evidence type="ECO:0000256" key="5">
    <source>
        <dbReference type="ARBA" id="ARBA00022692"/>
    </source>
</evidence>
<keyword evidence="5 10" id="KW-0812">Transmembrane</keyword>
<feature type="domain" description="Glycosyltransferase 2-like" evidence="11">
    <location>
        <begin position="36"/>
        <end position="198"/>
    </location>
</feature>
<keyword evidence="6 10" id="KW-1133">Transmembrane helix</keyword>
<sequence length="345" mass="38511">MSVSEHELPAHQQKPARLGKPAAALRPVGTGRPKISFVLPVFNEADNLSKLHAELCTAMDPVDCDLELIFVNDGSTDDSLPRLLALRDLDRRIVVLDLARNYGQQVAITAGLDAATGNAVIVMDADLQDPPAVSVQLIDKWRQGYDVAYAQRRTRQDNWFKKATANIFYRLLHRLADVDIPRNTGDFRILDRRVVEELKKFEEKDRFLRGMVSYVGFSQTAVPFDRPERYAGTSHYSLRKLVKVASDGFLGFSTFPLTLISRVGYAVALLSVVGVLYVLVQKLFFPQLLVAGWAFIVISVLFVGGLQLIMLGLLGSYTGRIYRQVQNRPLYCLKGHHPAGTPEGR</sequence>
<evidence type="ECO:0000256" key="8">
    <source>
        <dbReference type="ARBA" id="ARBA00038152"/>
    </source>
</evidence>
<organism evidence="12">
    <name type="scientific">Arthrobacter saudimassiliensis</name>
    <dbReference type="NCBI Taxonomy" id="1461584"/>
    <lineage>
        <taxon>Bacteria</taxon>
        <taxon>Bacillati</taxon>
        <taxon>Actinomycetota</taxon>
        <taxon>Actinomycetes</taxon>
        <taxon>Micrococcales</taxon>
        <taxon>Micrococcaceae</taxon>
        <taxon>Arthrobacter</taxon>
    </lineage>
</organism>
<dbReference type="SUPFAM" id="SSF53448">
    <property type="entry name" value="Nucleotide-diphospho-sugar transferases"/>
    <property type="match status" value="1"/>
</dbReference>
<evidence type="ECO:0000256" key="4">
    <source>
        <dbReference type="ARBA" id="ARBA00022679"/>
    </source>
</evidence>
<dbReference type="EMBL" id="LN483070">
    <property type="protein sequence ID" value="CEA08042.1"/>
    <property type="molecule type" value="Genomic_DNA"/>
</dbReference>
<reference evidence="12" key="1">
    <citation type="submission" date="2014-07" db="EMBL/GenBank/DDBJ databases">
        <authorList>
            <person name="Urmite Genomes Urmite Genomes"/>
        </authorList>
    </citation>
    <scope>NUCLEOTIDE SEQUENCE</scope>
    <source>
        <strain evidence="12">11W110_air</strain>
    </source>
</reference>
<feature type="transmembrane region" description="Helical" evidence="10">
    <location>
        <begin position="290"/>
        <end position="314"/>
    </location>
</feature>
<dbReference type="InterPro" id="IPR001173">
    <property type="entry name" value="Glyco_trans_2-like"/>
</dbReference>
<dbReference type="PANTHER" id="PTHR48090:SF1">
    <property type="entry name" value="PROPHAGE BACTOPRENOL GLUCOSYL TRANSFERASE HOMOLOG"/>
    <property type="match status" value="1"/>
</dbReference>
<dbReference type="Gene3D" id="3.90.550.10">
    <property type="entry name" value="Spore Coat Polysaccharide Biosynthesis Protein SpsA, Chain A"/>
    <property type="match status" value="1"/>
</dbReference>
<feature type="transmembrane region" description="Helical" evidence="10">
    <location>
        <begin position="263"/>
        <end position="284"/>
    </location>
</feature>
<evidence type="ECO:0000256" key="7">
    <source>
        <dbReference type="ARBA" id="ARBA00023136"/>
    </source>
</evidence>
<keyword evidence="3" id="KW-0328">Glycosyltransferase</keyword>
<dbReference type="AlphaFoldDB" id="A0A078MRM3"/>
<accession>A0A078MRM3</accession>
<dbReference type="GO" id="GO:0005886">
    <property type="term" value="C:plasma membrane"/>
    <property type="evidence" value="ECO:0007669"/>
    <property type="project" value="UniProtKB-SubCell"/>
</dbReference>
<comment type="similarity">
    <text evidence="8">Belongs to the glycosyltransferase 2 family. GtrB subfamily.</text>
</comment>
<evidence type="ECO:0000256" key="2">
    <source>
        <dbReference type="ARBA" id="ARBA00022475"/>
    </source>
</evidence>
<dbReference type="CDD" id="cd04187">
    <property type="entry name" value="DPM1_like_bac"/>
    <property type="match status" value="1"/>
</dbReference>
<keyword evidence="4" id="KW-0808">Transferase</keyword>